<dbReference type="InterPro" id="IPR011635">
    <property type="entry name" value="CARDB"/>
</dbReference>
<gene>
    <name evidence="3" type="ORF">WCD74_14200</name>
</gene>
<dbReference type="InterPro" id="IPR011044">
    <property type="entry name" value="Quino_amine_DH_bsu"/>
</dbReference>
<keyword evidence="4" id="KW-1185">Reference proteome</keyword>
<evidence type="ECO:0000256" key="1">
    <source>
        <dbReference type="SAM" id="MobiDB-lite"/>
    </source>
</evidence>
<dbReference type="PANTHER" id="PTHR41775:SF1">
    <property type="entry name" value="PEPTIDASE M6-LIKE DOMAIN-CONTAINING PROTEIN"/>
    <property type="match status" value="1"/>
</dbReference>
<protein>
    <submittedName>
        <fullName evidence="3">CARDB domain-containing protein</fullName>
    </submittedName>
</protein>
<evidence type="ECO:0000259" key="2">
    <source>
        <dbReference type="Pfam" id="PF07705"/>
    </source>
</evidence>
<dbReference type="SUPFAM" id="SSF55486">
    <property type="entry name" value="Metalloproteases ('zincins'), catalytic domain"/>
    <property type="match status" value="1"/>
</dbReference>
<name>A0ABU8MQJ0_9PSEU</name>
<dbReference type="SUPFAM" id="SSF50969">
    <property type="entry name" value="YVTN repeat-like/Quinoprotein amine dehydrogenase"/>
    <property type="match status" value="1"/>
</dbReference>
<accession>A0ABU8MQJ0</accession>
<dbReference type="Pfam" id="PF07705">
    <property type="entry name" value="CARDB"/>
    <property type="match status" value="1"/>
</dbReference>
<feature type="domain" description="CARDB" evidence="2">
    <location>
        <begin position="814"/>
        <end position="915"/>
    </location>
</feature>
<comment type="caution">
    <text evidence="3">The sequence shown here is derived from an EMBL/GenBank/DDBJ whole genome shotgun (WGS) entry which is preliminary data.</text>
</comment>
<reference evidence="3 4" key="1">
    <citation type="submission" date="2024-03" db="EMBL/GenBank/DDBJ databases">
        <title>Actinomycetospora sp. OC33-EN08, a novel actinomycete isolated from wild orchid (Aerides multiflora).</title>
        <authorList>
            <person name="Suriyachadkun C."/>
        </authorList>
    </citation>
    <scope>NUCLEOTIDE SEQUENCE [LARGE SCALE GENOMIC DNA]</scope>
    <source>
        <strain evidence="3 4">OC33-EN08</strain>
    </source>
</reference>
<feature type="region of interest" description="Disordered" evidence="1">
    <location>
        <begin position="349"/>
        <end position="386"/>
    </location>
</feature>
<evidence type="ECO:0000313" key="4">
    <source>
        <dbReference type="Proteomes" id="UP001385809"/>
    </source>
</evidence>
<dbReference type="InterPro" id="IPR013783">
    <property type="entry name" value="Ig-like_fold"/>
</dbReference>
<dbReference type="Gene3D" id="2.60.40.10">
    <property type="entry name" value="Immunoglobulins"/>
    <property type="match status" value="1"/>
</dbReference>
<dbReference type="Proteomes" id="UP001385809">
    <property type="component" value="Unassembled WGS sequence"/>
</dbReference>
<sequence length="1135" mass="119110">MITEIAAIADAHGSVIDVGAGVAWTAPGTDGLVVRVDLATGAVDDHASLPVPVTGLAVTVDGRTLVVAGEDGVVRLLPTDTPDTITDLAAVGEPLGQIGLTTSASGAMHVVGVAPTSGRLVAVRLEDGLVRPGGVLPGITGVVARGTRVFAAAVGADGRGRVVESRAGATPALATDLLPTGRLTASGDGTRLAVAHPSLRRASVVDPAAGTIETVATDDVPGDVVELHLLDDGSVLVLTTVGLFRCDDLSDLAPRPVLAPPDQALFVGSWVPLRYDLAGTGLTPSDVTFVVPDGSVAGLVSHTTFSPALGGAPVPMLVAGGLLGQFRVDMQEVGSGTVLASAAFEVTDHWRDPDHGPSQMLVGESGPRPAGDWGGGPATPQNIATLPHTGTWRTAVLLVDTADGRYPGASLTQERTRILGEVQDGVTFSGTTRSARHYYEENSGWDPATNAGLTIAAHGDQVHGPVSLPDGWGSYFAQGKDAAGTVTDDRWTSLGATAQTIVTRAVNDGVLTTTDLSSIDVLVMVLFSPDTTSGTTTKRFVWPHASLGKVHFLAGPDVMTDQRSFAFTFVPRDFAVHDGRQVHTTLSHELGHTLGLPDLYAFPSYTPDVTGRLTGGWDMMAGSRDALPHFSLSNKMRMGWVRAEHVSTFNFAAGGVPSGKVTLHAAEFGTPPSGRKRGVELRLSDGWNLYAEYRAKQPGQVGDTLPVDQRVLITDVTSDGFATPISRAPVLLVHTDPDGDGPVLTTSGDFEDVDPGNQRTLTVTVGATDATSAEITVEYDSNGLPDPGLRPWQGAPAWQSPDIEVRNERAQADPAWFNTPWTGHQNTIVAKVTNHGDRDATAVTVSFFVVNYTTGDGPMVFLGNDTHDIAAGATVEFSTLWSPPSDQHACVIVRIPLYRDPTAANVVENDIFNNEARSNYTKFVSASASPSTRVGTPVELANPFDTSALVHAVVRQTHPFHRVYVEHRWMRVDGRSSVPVMLFDEALVGFPEEGAFGEGEVRKRTWSEPNRVSLEGWVVPPFAADCATPVLTGGVTIEVAAGVATEVRIDDARPGFVSGTVTTPDGPVDGGTVLVEIRETDLFGARTSETTVVHQGRFGVEWGSSALKGELEATAHFLGSFGAAAGESEPVLFRD</sequence>
<dbReference type="EMBL" id="JBBEGN010000006">
    <property type="protein sequence ID" value="MEJ2868920.1"/>
    <property type="molecule type" value="Genomic_DNA"/>
</dbReference>
<proteinExistence type="predicted"/>
<dbReference type="PANTHER" id="PTHR41775">
    <property type="entry name" value="SECRETED PROTEIN-RELATED"/>
    <property type="match status" value="1"/>
</dbReference>
<dbReference type="RefSeq" id="WP_337695502.1">
    <property type="nucleotide sequence ID" value="NZ_JBBEGN010000006.1"/>
</dbReference>
<organism evidence="3 4">
    <name type="scientific">Actinomycetospora aurantiaca</name>
    <dbReference type="NCBI Taxonomy" id="3129233"/>
    <lineage>
        <taxon>Bacteria</taxon>
        <taxon>Bacillati</taxon>
        <taxon>Actinomycetota</taxon>
        <taxon>Actinomycetes</taxon>
        <taxon>Pseudonocardiales</taxon>
        <taxon>Pseudonocardiaceae</taxon>
        <taxon>Actinomycetospora</taxon>
    </lineage>
</organism>
<evidence type="ECO:0000313" key="3">
    <source>
        <dbReference type="EMBL" id="MEJ2868920.1"/>
    </source>
</evidence>